<feature type="domain" description="Cupin type-1" evidence="3">
    <location>
        <begin position="59"/>
        <end position="214"/>
    </location>
</feature>
<dbReference type="AlphaFoldDB" id="S8CI53"/>
<dbReference type="SMART" id="SM00835">
    <property type="entry name" value="Cupin_1"/>
    <property type="match status" value="2"/>
</dbReference>
<dbReference type="CDD" id="cd02244">
    <property type="entry name" value="cupin_7S_vicilin-like_N"/>
    <property type="match status" value="1"/>
</dbReference>
<keyword evidence="2" id="KW-0732">Signal</keyword>
<accession>S8CI53</accession>
<dbReference type="PANTHER" id="PTHR31189">
    <property type="entry name" value="OS03G0336100 PROTEIN-RELATED"/>
    <property type="match status" value="1"/>
</dbReference>
<evidence type="ECO:0000256" key="2">
    <source>
        <dbReference type="SAM" id="SignalP"/>
    </source>
</evidence>
<evidence type="ECO:0000256" key="1">
    <source>
        <dbReference type="SAM" id="MobiDB-lite"/>
    </source>
</evidence>
<dbReference type="PANTHER" id="PTHR31189:SF2">
    <property type="entry name" value="RMLC-LIKE CUPINS SUPERFAMILY PROTEIN"/>
    <property type="match status" value="1"/>
</dbReference>
<dbReference type="Gene3D" id="2.60.120.10">
    <property type="entry name" value="Jelly Rolls"/>
    <property type="match status" value="2"/>
</dbReference>
<dbReference type="InterPro" id="IPR014710">
    <property type="entry name" value="RmlC-like_jellyroll"/>
</dbReference>
<evidence type="ECO:0000259" key="3">
    <source>
        <dbReference type="SMART" id="SM00835"/>
    </source>
</evidence>
<protein>
    <recommendedName>
        <fullName evidence="3">Cupin type-1 domain-containing protein</fullName>
    </recommendedName>
</protein>
<keyword evidence="5" id="KW-1185">Reference proteome</keyword>
<organism evidence="4 5">
    <name type="scientific">Genlisea aurea</name>
    <dbReference type="NCBI Taxonomy" id="192259"/>
    <lineage>
        <taxon>Eukaryota</taxon>
        <taxon>Viridiplantae</taxon>
        <taxon>Streptophyta</taxon>
        <taxon>Embryophyta</taxon>
        <taxon>Tracheophyta</taxon>
        <taxon>Spermatophyta</taxon>
        <taxon>Magnoliopsida</taxon>
        <taxon>eudicotyledons</taxon>
        <taxon>Gunneridae</taxon>
        <taxon>Pentapetalae</taxon>
        <taxon>asterids</taxon>
        <taxon>lamiids</taxon>
        <taxon>Lamiales</taxon>
        <taxon>Lentibulariaceae</taxon>
        <taxon>Genlisea</taxon>
    </lineage>
</organism>
<feature type="region of interest" description="Disordered" evidence="1">
    <location>
        <begin position="28"/>
        <end position="49"/>
    </location>
</feature>
<dbReference type="Pfam" id="PF00190">
    <property type="entry name" value="Cupin_1"/>
    <property type="match status" value="1"/>
</dbReference>
<dbReference type="InterPro" id="IPR006045">
    <property type="entry name" value="Cupin_1"/>
</dbReference>
<dbReference type="OrthoDB" id="2019862at2759"/>
<dbReference type="Proteomes" id="UP000015453">
    <property type="component" value="Unassembled WGS sequence"/>
</dbReference>
<dbReference type="CDD" id="cd02245">
    <property type="entry name" value="cupin_7S_vicilin-like_C"/>
    <property type="match status" value="1"/>
</dbReference>
<dbReference type="SUPFAM" id="SSF51182">
    <property type="entry name" value="RmlC-like cupins"/>
    <property type="match status" value="1"/>
</dbReference>
<feature type="chain" id="PRO_5004562143" description="Cupin type-1 domain-containing protein" evidence="2">
    <location>
        <begin position="23"/>
        <end position="472"/>
    </location>
</feature>
<name>S8CI53_9LAMI</name>
<reference evidence="4 5" key="1">
    <citation type="journal article" date="2013" name="BMC Genomics">
        <title>The miniature genome of a carnivorous plant Genlisea aurea contains a low number of genes and short non-coding sequences.</title>
        <authorList>
            <person name="Leushkin E.V."/>
            <person name="Sutormin R.A."/>
            <person name="Nabieva E.R."/>
            <person name="Penin A.A."/>
            <person name="Kondrashov A.S."/>
            <person name="Logacheva M.D."/>
        </authorList>
    </citation>
    <scope>NUCLEOTIDE SEQUENCE [LARGE SCALE GENOMIC DNA]</scope>
</reference>
<evidence type="ECO:0000313" key="5">
    <source>
        <dbReference type="Proteomes" id="UP000015453"/>
    </source>
</evidence>
<proteinExistence type="predicted"/>
<gene>
    <name evidence="4" type="ORF">M569_08055</name>
</gene>
<comment type="caution">
    <text evidence="4">The sequence shown here is derived from an EMBL/GenBank/DDBJ whole genome shotgun (WGS) entry which is preliminary data.</text>
</comment>
<sequence length="472" mass="52580">MPERALLLLLAAALMAAPAVNSAAGRGYDEEGRRRHWDEEEGRGYDEEGRRRWGEGEEFLLRDAQRVVRTEAGEMKVVTGFGGGGGVRNPIHVGFITMEPSSFFVPQYLDSSLILFIRRGEVTVGHIYKDELVERNLKTGDVYRIAAGSTFYLINAAEGQRLHVVCGITTSESFGWHPFQPFYIGGGRNPVSVLSGFDPLTLSTAFNVSEAELVDFLTMQEKGPIVYYSESESESRPWSAFVKMDKHRKLAELRTAAEDDIAEEILEDQSTWWSLKNLLNSFLNKKRGGGRRTGSSKAPDAYNLYDRKPDFRNNYGWSVALYESDYKPLRHEDVGVYLVNLTAGSMMAPHFNRKATEYGVVLYGSGRIQIVRPNGSLAMDAEVEEGDVFWIPRYFPFCQIASRTGAFEFFGFTTSARNNRPQFLAGAGSVLRAMRGPELAAAFGVSQERLDQIIDAQEETTILPSATVAPPA</sequence>
<dbReference type="InterPro" id="IPR050253">
    <property type="entry name" value="Seed_Storage-Functional"/>
</dbReference>
<dbReference type="InterPro" id="IPR011051">
    <property type="entry name" value="RmlC_Cupin_sf"/>
</dbReference>
<dbReference type="EMBL" id="AUSU01003516">
    <property type="protein sequence ID" value="EPS66719.1"/>
    <property type="molecule type" value="Genomic_DNA"/>
</dbReference>
<feature type="signal peptide" evidence="2">
    <location>
        <begin position="1"/>
        <end position="22"/>
    </location>
</feature>
<evidence type="ECO:0000313" key="4">
    <source>
        <dbReference type="EMBL" id="EPS66719.1"/>
    </source>
</evidence>
<feature type="domain" description="Cupin type-1" evidence="3">
    <location>
        <begin position="302"/>
        <end position="451"/>
    </location>
</feature>